<dbReference type="Gene3D" id="3.30.420.10">
    <property type="entry name" value="Ribonuclease H-like superfamily/Ribonuclease H"/>
    <property type="match status" value="1"/>
</dbReference>
<name>A0A4Y2P4T0_ARAVE</name>
<reference evidence="1 2" key="1">
    <citation type="journal article" date="2019" name="Sci. Rep.">
        <title>Orb-weaving spider Araneus ventricosus genome elucidates the spidroin gene catalogue.</title>
        <authorList>
            <person name="Kono N."/>
            <person name="Nakamura H."/>
            <person name="Ohtoshi R."/>
            <person name="Moran D.A.P."/>
            <person name="Shinohara A."/>
            <person name="Yoshida Y."/>
            <person name="Fujiwara M."/>
            <person name="Mori M."/>
            <person name="Tomita M."/>
            <person name="Arakawa K."/>
        </authorList>
    </citation>
    <scope>NUCLEOTIDE SEQUENCE [LARGE SCALE GENOMIC DNA]</scope>
</reference>
<proteinExistence type="predicted"/>
<sequence length="120" mass="14128">MKEDCSQQRPAVCVPLSPEHVRPRLHWAREHRSWTPEQWGHVLFTDESRFNIQNDSRRPMIWIHVHPFDTIGNETRQTRQRVSSHQQFNGSIVGPRRGVKLYAVQSTSVHKWAFGSESPY</sequence>
<dbReference type="Proteomes" id="UP000499080">
    <property type="component" value="Unassembled WGS sequence"/>
</dbReference>
<protein>
    <recommendedName>
        <fullName evidence="3">Transposase Tc1-like domain-containing protein</fullName>
    </recommendedName>
</protein>
<evidence type="ECO:0000313" key="2">
    <source>
        <dbReference type="Proteomes" id="UP000499080"/>
    </source>
</evidence>
<dbReference type="AlphaFoldDB" id="A0A4Y2P4T0"/>
<keyword evidence="2" id="KW-1185">Reference proteome</keyword>
<evidence type="ECO:0000313" key="1">
    <source>
        <dbReference type="EMBL" id="GBN46908.1"/>
    </source>
</evidence>
<dbReference type="OrthoDB" id="6155880at2759"/>
<dbReference type="GO" id="GO:0003676">
    <property type="term" value="F:nucleic acid binding"/>
    <property type="evidence" value="ECO:0007669"/>
    <property type="project" value="InterPro"/>
</dbReference>
<dbReference type="EMBL" id="BGPR01010584">
    <property type="protein sequence ID" value="GBN46908.1"/>
    <property type="molecule type" value="Genomic_DNA"/>
</dbReference>
<dbReference type="InterPro" id="IPR036397">
    <property type="entry name" value="RNaseH_sf"/>
</dbReference>
<evidence type="ECO:0008006" key="3">
    <source>
        <dbReference type="Google" id="ProtNLM"/>
    </source>
</evidence>
<accession>A0A4Y2P4T0</accession>
<comment type="caution">
    <text evidence="1">The sequence shown here is derived from an EMBL/GenBank/DDBJ whole genome shotgun (WGS) entry which is preliminary data.</text>
</comment>
<gene>
    <name evidence="1" type="ORF">AVEN_57578_1</name>
</gene>
<organism evidence="1 2">
    <name type="scientific">Araneus ventricosus</name>
    <name type="common">Orbweaver spider</name>
    <name type="synonym">Epeira ventricosa</name>
    <dbReference type="NCBI Taxonomy" id="182803"/>
    <lineage>
        <taxon>Eukaryota</taxon>
        <taxon>Metazoa</taxon>
        <taxon>Ecdysozoa</taxon>
        <taxon>Arthropoda</taxon>
        <taxon>Chelicerata</taxon>
        <taxon>Arachnida</taxon>
        <taxon>Araneae</taxon>
        <taxon>Araneomorphae</taxon>
        <taxon>Entelegynae</taxon>
        <taxon>Araneoidea</taxon>
        <taxon>Araneidae</taxon>
        <taxon>Araneus</taxon>
    </lineage>
</organism>